<name>A0A0A9FV48_ARUDO</name>
<reference evidence="2" key="1">
    <citation type="submission" date="2014-09" db="EMBL/GenBank/DDBJ databases">
        <authorList>
            <person name="Magalhaes I.L.F."/>
            <person name="Oliveira U."/>
            <person name="Santos F.R."/>
            <person name="Vidigal T.H.D.A."/>
            <person name="Brescovit A.D."/>
            <person name="Santos A.J."/>
        </authorList>
    </citation>
    <scope>NUCLEOTIDE SEQUENCE</scope>
    <source>
        <tissue evidence="2">Shoot tissue taken approximately 20 cm above the soil surface</tissue>
    </source>
</reference>
<feature type="transmembrane region" description="Helical" evidence="1">
    <location>
        <begin position="6"/>
        <end position="23"/>
    </location>
</feature>
<keyword evidence="1" id="KW-0812">Transmembrane</keyword>
<evidence type="ECO:0000256" key="1">
    <source>
        <dbReference type="SAM" id="Phobius"/>
    </source>
</evidence>
<organism evidence="2">
    <name type="scientific">Arundo donax</name>
    <name type="common">Giant reed</name>
    <name type="synonym">Donax arundinaceus</name>
    <dbReference type="NCBI Taxonomy" id="35708"/>
    <lineage>
        <taxon>Eukaryota</taxon>
        <taxon>Viridiplantae</taxon>
        <taxon>Streptophyta</taxon>
        <taxon>Embryophyta</taxon>
        <taxon>Tracheophyta</taxon>
        <taxon>Spermatophyta</taxon>
        <taxon>Magnoliopsida</taxon>
        <taxon>Liliopsida</taxon>
        <taxon>Poales</taxon>
        <taxon>Poaceae</taxon>
        <taxon>PACMAD clade</taxon>
        <taxon>Arundinoideae</taxon>
        <taxon>Arundineae</taxon>
        <taxon>Arundo</taxon>
    </lineage>
</organism>
<dbReference type="EMBL" id="GBRH01185678">
    <property type="protein sequence ID" value="JAE12218.1"/>
    <property type="molecule type" value="Transcribed_RNA"/>
</dbReference>
<sequence>MLPHYFFAFLFVSCWLLFVIRLIEQLFETEPNIYFNRLRNCSRTMRMYAPFV</sequence>
<protein>
    <submittedName>
        <fullName evidence="2">Uncharacterized protein</fullName>
    </submittedName>
</protein>
<proteinExistence type="predicted"/>
<keyword evidence="1" id="KW-0472">Membrane</keyword>
<reference evidence="2" key="2">
    <citation type="journal article" date="2015" name="Data Brief">
        <title>Shoot transcriptome of the giant reed, Arundo donax.</title>
        <authorList>
            <person name="Barrero R.A."/>
            <person name="Guerrero F.D."/>
            <person name="Moolhuijzen P."/>
            <person name="Goolsby J.A."/>
            <person name="Tidwell J."/>
            <person name="Bellgard S.E."/>
            <person name="Bellgard M.I."/>
        </authorList>
    </citation>
    <scope>NUCLEOTIDE SEQUENCE</scope>
    <source>
        <tissue evidence="2">Shoot tissue taken approximately 20 cm above the soil surface</tissue>
    </source>
</reference>
<dbReference type="AlphaFoldDB" id="A0A0A9FV48"/>
<evidence type="ECO:0000313" key="2">
    <source>
        <dbReference type="EMBL" id="JAE12218.1"/>
    </source>
</evidence>
<accession>A0A0A9FV48</accession>
<keyword evidence="1" id="KW-1133">Transmembrane helix</keyword>